<accession>A0A3S4JVF7</accession>
<dbReference type="Pfam" id="PF20696">
    <property type="entry name" value="UbiD_C"/>
    <property type="match status" value="1"/>
</dbReference>
<dbReference type="EC" id="4.1.1.-" evidence="4"/>
<dbReference type="GO" id="GO:0008694">
    <property type="term" value="F:4-hydroxy-3-polyprenylbenzoate decarboxylase activity"/>
    <property type="evidence" value="ECO:0007669"/>
    <property type="project" value="TreeGrafter"/>
</dbReference>
<dbReference type="EMBL" id="LR134155">
    <property type="protein sequence ID" value="VEA71472.1"/>
    <property type="molecule type" value="Genomic_DNA"/>
</dbReference>
<dbReference type="Proteomes" id="UP000271603">
    <property type="component" value="Chromosome"/>
</dbReference>
<comment type="similarity">
    <text evidence="1">Belongs to the UbiD family.</text>
</comment>
<reference evidence="4 5" key="1">
    <citation type="submission" date="2018-12" db="EMBL/GenBank/DDBJ databases">
        <authorList>
            <consortium name="Pathogen Informatics"/>
        </authorList>
    </citation>
    <scope>NUCLEOTIDE SEQUENCE [LARGE SCALE GENOMIC DNA]</scope>
    <source>
        <strain evidence="4 5">NCTC9419</strain>
    </source>
</reference>
<evidence type="ECO:0000259" key="2">
    <source>
        <dbReference type="Pfam" id="PF01977"/>
    </source>
</evidence>
<dbReference type="PANTHER" id="PTHR30108">
    <property type="entry name" value="3-OCTAPRENYL-4-HYDROXYBENZOATE CARBOXY-LYASE-RELATED"/>
    <property type="match status" value="1"/>
</dbReference>
<dbReference type="AlphaFoldDB" id="A0A3S4JVF7"/>
<dbReference type="InterPro" id="IPR002830">
    <property type="entry name" value="UbiD"/>
</dbReference>
<evidence type="ECO:0000256" key="1">
    <source>
        <dbReference type="ARBA" id="ARBA00010021"/>
    </source>
</evidence>
<dbReference type="Pfam" id="PF01977">
    <property type="entry name" value="UbiD"/>
    <property type="match status" value="1"/>
</dbReference>
<organism evidence="4 5">
    <name type="scientific">Serratia rubidaea</name>
    <name type="common">Serratia marinorubra</name>
    <dbReference type="NCBI Taxonomy" id="61652"/>
    <lineage>
        <taxon>Bacteria</taxon>
        <taxon>Pseudomonadati</taxon>
        <taxon>Pseudomonadota</taxon>
        <taxon>Gammaproteobacteria</taxon>
        <taxon>Enterobacterales</taxon>
        <taxon>Yersiniaceae</taxon>
        <taxon>Serratia</taxon>
    </lineage>
</organism>
<dbReference type="GO" id="GO:0006744">
    <property type="term" value="P:ubiquinone biosynthetic process"/>
    <property type="evidence" value="ECO:0007669"/>
    <property type="project" value="TreeGrafter"/>
</dbReference>
<sequence>MPAHDIAIHLQRAEELGVDLPIAIAIGNDPMLTTAGAMPILYDQSEYAMAAALNGAPYPVVYSEYSGLDLPWSSEVMLEGRILSRVREAEGPFGEFTGHYSGGRLMPVVEITRVSCRRRPIFEHLYLGMPWTEVDYLIGINTCAPLYVQLKQAFPEVVAVNALYTHGLVVIVSTRTRFGGFAKGVGMRVLTTPHGLGYAKLVIVVDETVDPFNLPQVMWAIATKFNPDFDLITVPGLSVLPLDPASQPAGITGKVIIDATTPKAPETHGRFEQGLDDPITTEAWVEKLQVLIQAAQTAQEQEEEK</sequence>
<keyword evidence="4" id="KW-0456">Lyase</keyword>
<dbReference type="InterPro" id="IPR049381">
    <property type="entry name" value="UbiD-like_C"/>
</dbReference>
<name>A0A3S4JVF7_SERRU</name>
<dbReference type="GO" id="GO:0005829">
    <property type="term" value="C:cytosol"/>
    <property type="evidence" value="ECO:0007669"/>
    <property type="project" value="TreeGrafter"/>
</dbReference>
<protein>
    <submittedName>
        <fullName evidence="4">Phenolic acid decarboxylase subunit C</fullName>
        <ecNumber evidence="4">4.1.1.-</ecNumber>
    </submittedName>
</protein>
<evidence type="ECO:0000313" key="4">
    <source>
        <dbReference type="EMBL" id="VEA71472.1"/>
    </source>
</evidence>
<evidence type="ECO:0000313" key="5">
    <source>
        <dbReference type="Proteomes" id="UP000271603"/>
    </source>
</evidence>
<feature type="domain" description="3-octaprenyl-4-hydroxybenzoate carboxy-lyase-like Rift-related" evidence="2">
    <location>
        <begin position="3"/>
        <end position="130"/>
    </location>
</feature>
<dbReference type="Gene3D" id="3.40.1670.10">
    <property type="entry name" value="UbiD C-terminal domain-like"/>
    <property type="match status" value="1"/>
</dbReference>
<proteinExistence type="inferred from homology"/>
<dbReference type="PANTHER" id="PTHR30108:SF17">
    <property type="entry name" value="FERULIC ACID DECARBOXYLASE 1"/>
    <property type="match status" value="1"/>
</dbReference>
<gene>
    <name evidence="4" type="primary">bsdC_3</name>
    <name evidence="4" type="ORF">NCTC9419_03033</name>
</gene>
<dbReference type="FunFam" id="3.40.1670.10:FF:000003">
    <property type="entry name" value="Phenolic acid decarboxylase"/>
    <property type="match status" value="1"/>
</dbReference>
<evidence type="ECO:0000259" key="3">
    <source>
        <dbReference type="Pfam" id="PF20696"/>
    </source>
</evidence>
<dbReference type="NCBIfam" id="TIGR00148">
    <property type="entry name" value="UbiD family decarboxylase"/>
    <property type="match status" value="1"/>
</dbReference>
<dbReference type="SUPFAM" id="SSF143968">
    <property type="entry name" value="UbiD C-terminal domain-like"/>
    <property type="match status" value="1"/>
</dbReference>
<dbReference type="InterPro" id="IPR048304">
    <property type="entry name" value="UbiD_Rift_dom"/>
</dbReference>
<dbReference type="SUPFAM" id="SSF50475">
    <property type="entry name" value="FMN-binding split barrel"/>
    <property type="match status" value="1"/>
</dbReference>
<feature type="domain" description="3-octaprenyl-4-hydroxybenzoate carboxy-lyase-like C-terminal" evidence="3">
    <location>
        <begin position="136"/>
        <end position="259"/>
    </location>
</feature>